<dbReference type="GO" id="GO:0005524">
    <property type="term" value="F:ATP binding"/>
    <property type="evidence" value="ECO:0007669"/>
    <property type="project" value="UniProtKB-KW"/>
</dbReference>
<reference evidence="12 14" key="2">
    <citation type="submission" date="2018-03" db="EMBL/GenBank/DDBJ databases">
        <authorList>
            <person name="Fogelqvist J."/>
        </authorList>
    </citation>
    <scope>NUCLEOTIDE SEQUENCE [LARGE SCALE GENOMIC DNA]</scope>
</reference>
<feature type="transmembrane region" description="Helical" evidence="8">
    <location>
        <begin position="95"/>
        <end position="116"/>
    </location>
</feature>
<feature type="transmembrane region" description="Helical" evidence="8">
    <location>
        <begin position="323"/>
        <end position="343"/>
    </location>
</feature>
<evidence type="ECO:0000313" key="14">
    <source>
        <dbReference type="Proteomes" id="UP000290189"/>
    </source>
</evidence>
<evidence type="ECO:0000256" key="2">
    <source>
        <dbReference type="ARBA" id="ARBA00022448"/>
    </source>
</evidence>
<gene>
    <name evidence="11" type="ORF">PBRA_002742</name>
    <name evidence="12" type="ORF">PLBR_LOCUS2108</name>
</gene>
<evidence type="ECO:0000256" key="6">
    <source>
        <dbReference type="ARBA" id="ARBA00022989"/>
    </source>
</evidence>
<comment type="similarity">
    <text evidence="1">Belongs to the ABC transporter superfamily. ABCD family. Peroxisomal fatty acyl CoA transporter (TC 3.A.1.203) subfamily.</text>
</comment>
<dbReference type="GO" id="GO:0015910">
    <property type="term" value="P:long-chain fatty acid import into peroxisome"/>
    <property type="evidence" value="ECO:0007669"/>
    <property type="project" value="TreeGrafter"/>
</dbReference>
<accession>A0A0G4J5E2</accession>
<dbReference type="Gene3D" id="3.40.50.300">
    <property type="entry name" value="P-loop containing nucleotide triphosphate hydrolases"/>
    <property type="match status" value="1"/>
</dbReference>
<dbReference type="InterPro" id="IPR011527">
    <property type="entry name" value="ABC1_TM_dom"/>
</dbReference>
<dbReference type="Pfam" id="PF00005">
    <property type="entry name" value="ABC_tran"/>
    <property type="match status" value="1"/>
</dbReference>
<dbReference type="GO" id="GO:0140359">
    <property type="term" value="F:ABC-type transporter activity"/>
    <property type="evidence" value="ECO:0007669"/>
    <property type="project" value="InterPro"/>
</dbReference>
<name>A0A0G4J5E2_PLABS</name>
<dbReference type="GO" id="GO:0005778">
    <property type="term" value="C:peroxisomal membrane"/>
    <property type="evidence" value="ECO:0007669"/>
    <property type="project" value="TreeGrafter"/>
</dbReference>
<dbReference type="PROSITE" id="PS50929">
    <property type="entry name" value="ABC_TM1F"/>
    <property type="match status" value="1"/>
</dbReference>
<evidence type="ECO:0000313" key="12">
    <source>
        <dbReference type="EMBL" id="SPQ94893.1"/>
    </source>
</evidence>
<dbReference type="PANTHER" id="PTHR11384:SF59">
    <property type="entry name" value="LYSOSOMAL COBALAMIN TRANSPORTER ABCD4"/>
    <property type="match status" value="1"/>
</dbReference>
<reference evidence="11 13" key="1">
    <citation type="submission" date="2015-02" db="EMBL/GenBank/DDBJ databases">
        <authorList>
            <person name="Chooi Y.-H."/>
        </authorList>
    </citation>
    <scope>NUCLEOTIDE SEQUENCE [LARGE SCALE GENOMIC DNA]</scope>
    <source>
        <strain evidence="11">E3</strain>
    </source>
</reference>
<proteinExistence type="inferred from homology"/>
<keyword evidence="7 8" id="KW-0472">Membrane</keyword>
<keyword evidence="12" id="KW-0496">Mitochondrion</keyword>
<dbReference type="GO" id="GO:0005324">
    <property type="term" value="F:long-chain fatty acid transmembrane transporter activity"/>
    <property type="evidence" value="ECO:0007669"/>
    <property type="project" value="TreeGrafter"/>
</dbReference>
<feature type="transmembrane region" description="Helical" evidence="8">
    <location>
        <begin position="296"/>
        <end position="316"/>
    </location>
</feature>
<evidence type="ECO:0000256" key="5">
    <source>
        <dbReference type="ARBA" id="ARBA00022840"/>
    </source>
</evidence>
<dbReference type="OMA" id="TIMENDF"/>
<keyword evidence="13" id="KW-1185">Reference proteome</keyword>
<keyword evidence="5" id="KW-0067">ATP-binding</keyword>
<dbReference type="InterPro" id="IPR036640">
    <property type="entry name" value="ABC1_TM_sf"/>
</dbReference>
<evidence type="ECO:0008006" key="15">
    <source>
        <dbReference type="Google" id="ProtNLM"/>
    </source>
</evidence>
<evidence type="ECO:0000256" key="4">
    <source>
        <dbReference type="ARBA" id="ARBA00022741"/>
    </source>
</evidence>
<evidence type="ECO:0000259" key="10">
    <source>
        <dbReference type="PROSITE" id="PS50929"/>
    </source>
</evidence>
<dbReference type="CDD" id="cd03223">
    <property type="entry name" value="ABCD_peroxisomal_ALDP"/>
    <property type="match status" value="1"/>
</dbReference>
<dbReference type="InterPro" id="IPR003593">
    <property type="entry name" value="AAA+_ATPase"/>
</dbReference>
<dbReference type="Proteomes" id="UP000039324">
    <property type="component" value="Unassembled WGS sequence"/>
</dbReference>
<dbReference type="SUPFAM" id="SSF90123">
    <property type="entry name" value="ABC transporter transmembrane region"/>
    <property type="match status" value="1"/>
</dbReference>
<dbReference type="Gene3D" id="1.20.1560.10">
    <property type="entry name" value="ABC transporter type 1, transmembrane domain"/>
    <property type="match status" value="1"/>
</dbReference>
<feature type="domain" description="ABC transporter" evidence="9">
    <location>
        <begin position="412"/>
        <end position="632"/>
    </location>
</feature>
<evidence type="ECO:0000256" key="1">
    <source>
        <dbReference type="ARBA" id="ARBA00008575"/>
    </source>
</evidence>
<dbReference type="GO" id="GO:0016887">
    <property type="term" value="F:ATP hydrolysis activity"/>
    <property type="evidence" value="ECO:0007669"/>
    <property type="project" value="InterPro"/>
</dbReference>
<dbReference type="SUPFAM" id="SSF52540">
    <property type="entry name" value="P-loop containing nucleoside triphosphate hydrolases"/>
    <property type="match status" value="1"/>
</dbReference>
<feature type="domain" description="ABC transmembrane type-1" evidence="10">
    <location>
        <begin position="57"/>
        <end position="351"/>
    </location>
</feature>
<dbReference type="SMART" id="SM00382">
    <property type="entry name" value="AAA"/>
    <property type="match status" value="1"/>
</dbReference>
<dbReference type="EMBL" id="OVEO01000003">
    <property type="protein sequence ID" value="SPQ94893.1"/>
    <property type="molecule type" value="Genomic_DNA"/>
</dbReference>
<dbReference type="PROSITE" id="PS50893">
    <property type="entry name" value="ABC_TRANSPORTER_2"/>
    <property type="match status" value="1"/>
</dbReference>
<evidence type="ECO:0000256" key="3">
    <source>
        <dbReference type="ARBA" id="ARBA00022692"/>
    </source>
</evidence>
<evidence type="ECO:0000313" key="11">
    <source>
        <dbReference type="EMBL" id="CEP02775.1"/>
    </source>
</evidence>
<dbReference type="Proteomes" id="UP000290189">
    <property type="component" value="Unassembled WGS sequence"/>
</dbReference>
<evidence type="ECO:0000256" key="8">
    <source>
        <dbReference type="SAM" id="Phobius"/>
    </source>
</evidence>
<dbReference type="OrthoDB" id="422637at2759"/>
<keyword evidence="6 8" id="KW-1133">Transmembrane helix</keyword>
<dbReference type="GO" id="GO:0042760">
    <property type="term" value="P:very long-chain fatty acid catabolic process"/>
    <property type="evidence" value="ECO:0007669"/>
    <property type="project" value="TreeGrafter"/>
</dbReference>
<dbReference type="PROSITE" id="PS00211">
    <property type="entry name" value="ABC_TRANSPORTER_1"/>
    <property type="match status" value="1"/>
</dbReference>
<dbReference type="EMBL" id="CDSF01000133">
    <property type="protein sequence ID" value="CEP02775.1"/>
    <property type="molecule type" value="Genomic_DNA"/>
</dbReference>
<dbReference type="GO" id="GO:0007031">
    <property type="term" value="P:peroxisome organization"/>
    <property type="evidence" value="ECO:0007669"/>
    <property type="project" value="TreeGrafter"/>
</dbReference>
<feature type="transmembrane region" description="Helical" evidence="8">
    <location>
        <begin position="173"/>
        <end position="195"/>
    </location>
</feature>
<evidence type="ECO:0000259" key="9">
    <source>
        <dbReference type="PROSITE" id="PS50893"/>
    </source>
</evidence>
<protein>
    <recommendedName>
        <fullName evidence="15">ABC transporter domain-containing protein</fullName>
    </recommendedName>
</protein>
<dbReference type="Pfam" id="PF06472">
    <property type="entry name" value="ABC_membrane_2"/>
    <property type="match status" value="1"/>
</dbReference>
<dbReference type="GO" id="GO:0006635">
    <property type="term" value="P:fatty acid beta-oxidation"/>
    <property type="evidence" value="ECO:0007669"/>
    <property type="project" value="TreeGrafter"/>
</dbReference>
<dbReference type="InterPro" id="IPR050835">
    <property type="entry name" value="ABC_transporter_sub-D"/>
</dbReference>
<keyword evidence="4" id="KW-0547">Nucleotide-binding</keyword>
<dbReference type="STRING" id="37360.A0A0G4J5E2"/>
<evidence type="ECO:0000313" key="13">
    <source>
        <dbReference type="Proteomes" id="UP000039324"/>
    </source>
</evidence>
<feature type="transmembrane region" description="Helical" evidence="8">
    <location>
        <begin position="55"/>
        <end position="74"/>
    </location>
</feature>
<feature type="transmembrane region" description="Helical" evidence="8">
    <location>
        <begin position="202"/>
        <end position="220"/>
    </location>
</feature>
<dbReference type="InterPro" id="IPR003439">
    <property type="entry name" value="ABC_transporter-like_ATP-bd"/>
</dbReference>
<geneLocation type="mitochondrion" evidence="12"/>
<keyword evidence="2" id="KW-0813">Transport</keyword>
<dbReference type="AlphaFoldDB" id="A0A0G4J5E2"/>
<keyword evidence="3 8" id="KW-0812">Transmembrane</keyword>
<dbReference type="InterPro" id="IPR027417">
    <property type="entry name" value="P-loop_NTPase"/>
</dbReference>
<dbReference type="PANTHER" id="PTHR11384">
    <property type="entry name" value="ATP-BINDING CASSETTE, SUB-FAMILY D MEMBER"/>
    <property type="match status" value="1"/>
</dbReference>
<dbReference type="InterPro" id="IPR017871">
    <property type="entry name" value="ABC_transporter-like_CS"/>
</dbReference>
<sequence>MGDAGPDVASSDNRLDEPIYVRRSKRTVRGRASASSSSALARIGAVVWAGRSWQLGAVSIALAVMYAWSYNYFAELTGDFTQAVVDRDTRRFSAALFWLALTIVIGSLASTAMLYVGERMTLGVWRRRLTDHIADRYFRPRVSFQMTLLDGRISDADQRIASDVTALCQHCKMVVFGAPMYMGVLPVVISTAWFCTTLWIKVGWFCPIASIAFFLVFAGVNRVLMTRVHDVVKKGLGAIGAYRFAHTYLRLHAETVAFLAGHDRERQRSDACLDKVLDYSMQESRWHVPINFNANAFYWGTGAIAYIVPGLAWFMLKQDLDVNTFVAVATIISSMLYQLAYLIQLSQEITQLLAVADRVAELLDVLDDIADANQRNDLLTDDSSDEEMTAMIRIQVDGKRTPLRRTSPGKFVAYDRIVFDMVQLKTPTGRILFPGGVSFAVEAGGKRNVLVMGPNGVGKSSLLRALGDLWPIHSGRIMKPPAGVYYLPQRPYLSLGTLREQIVYPLGEELLSDAEATRLLTAVQLSNRARDLNVVCPWPEILSVGEQQRLGVARLLFHKPRFAILDECTSAMDEDVEQDIYQLLLNSGAGLLSVAHRSTVLRFHHDLVKIDRDGRWHIQRLEPPKVDLVGVV</sequence>
<organism evidence="11 13">
    <name type="scientific">Plasmodiophora brassicae</name>
    <name type="common">Clubroot disease agent</name>
    <dbReference type="NCBI Taxonomy" id="37360"/>
    <lineage>
        <taxon>Eukaryota</taxon>
        <taxon>Sar</taxon>
        <taxon>Rhizaria</taxon>
        <taxon>Endomyxa</taxon>
        <taxon>Phytomyxea</taxon>
        <taxon>Plasmodiophorida</taxon>
        <taxon>Plasmodiophoridae</taxon>
        <taxon>Plasmodiophora</taxon>
    </lineage>
</organism>
<evidence type="ECO:0000256" key="7">
    <source>
        <dbReference type="ARBA" id="ARBA00023136"/>
    </source>
</evidence>